<keyword evidence="3" id="KW-1185">Reference proteome</keyword>
<evidence type="ECO:0000313" key="2">
    <source>
        <dbReference type="EMBL" id="GBN26600.1"/>
    </source>
</evidence>
<dbReference type="EMBL" id="BGPR01007406">
    <property type="protein sequence ID" value="GBN26600.1"/>
    <property type="molecule type" value="Genomic_DNA"/>
</dbReference>
<name>A0A4Y2MJR2_ARAVE</name>
<proteinExistence type="predicted"/>
<reference evidence="2 3" key="1">
    <citation type="journal article" date="2019" name="Sci. Rep.">
        <title>Orb-weaving spider Araneus ventricosus genome elucidates the spidroin gene catalogue.</title>
        <authorList>
            <person name="Kono N."/>
            <person name="Nakamura H."/>
            <person name="Ohtoshi R."/>
            <person name="Moran D.A.P."/>
            <person name="Shinohara A."/>
            <person name="Yoshida Y."/>
            <person name="Fujiwara M."/>
            <person name="Mori M."/>
            <person name="Tomita M."/>
            <person name="Arakawa K."/>
        </authorList>
    </citation>
    <scope>NUCLEOTIDE SEQUENCE [LARGE SCALE GENOMIC DNA]</scope>
</reference>
<evidence type="ECO:0000313" key="3">
    <source>
        <dbReference type="Proteomes" id="UP000499080"/>
    </source>
</evidence>
<protein>
    <submittedName>
        <fullName evidence="2">Uncharacterized protein</fullName>
    </submittedName>
</protein>
<feature type="region of interest" description="Disordered" evidence="1">
    <location>
        <begin position="23"/>
        <end position="60"/>
    </location>
</feature>
<evidence type="ECO:0000256" key="1">
    <source>
        <dbReference type="SAM" id="MobiDB-lite"/>
    </source>
</evidence>
<dbReference type="Proteomes" id="UP000499080">
    <property type="component" value="Unassembled WGS sequence"/>
</dbReference>
<feature type="compositionally biased region" description="Low complexity" evidence="1">
    <location>
        <begin position="23"/>
        <end position="38"/>
    </location>
</feature>
<gene>
    <name evidence="2" type="ORF">AVEN_53917_1</name>
</gene>
<comment type="caution">
    <text evidence="2">The sequence shown here is derived from an EMBL/GenBank/DDBJ whole genome shotgun (WGS) entry which is preliminary data.</text>
</comment>
<dbReference type="AlphaFoldDB" id="A0A4Y2MJR2"/>
<accession>A0A4Y2MJR2</accession>
<organism evidence="2 3">
    <name type="scientific">Araneus ventricosus</name>
    <name type="common">Orbweaver spider</name>
    <name type="synonym">Epeira ventricosa</name>
    <dbReference type="NCBI Taxonomy" id="182803"/>
    <lineage>
        <taxon>Eukaryota</taxon>
        <taxon>Metazoa</taxon>
        <taxon>Ecdysozoa</taxon>
        <taxon>Arthropoda</taxon>
        <taxon>Chelicerata</taxon>
        <taxon>Arachnida</taxon>
        <taxon>Araneae</taxon>
        <taxon>Araneomorphae</taxon>
        <taxon>Entelegynae</taxon>
        <taxon>Araneoidea</taxon>
        <taxon>Araneidae</taxon>
        <taxon>Araneus</taxon>
    </lineage>
</organism>
<sequence>MGHDCLTICNDAHERLINKSNNSLFSFDSTDSRSSTSSSKEESHYQGYPPDAHSRSLSNGLHPLGWRAKSAVAELSTSMHGHVNVIKKHTFSHCPPQSHD</sequence>